<dbReference type="OMA" id="PLHCTTE"/>
<feature type="region of interest" description="Disordered" evidence="1">
    <location>
        <begin position="1"/>
        <end position="33"/>
    </location>
</feature>
<dbReference type="Gramene" id="ONIVA10G06740.2">
    <property type="protein sequence ID" value="ONIVA10G06740.2"/>
    <property type="gene ID" value="ONIVA10G06740"/>
</dbReference>
<keyword evidence="2" id="KW-0472">Membrane</keyword>
<evidence type="ECO:0000256" key="1">
    <source>
        <dbReference type="SAM" id="MobiDB-lite"/>
    </source>
</evidence>
<dbReference type="AlphaFoldDB" id="A0A0E0IR26"/>
<organism evidence="3">
    <name type="scientific">Oryza nivara</name>
    <name type="common">Indian wild rice</name>
    <name type="synonym">Oryza sativa f. spontanea</name>
    <dbReference type="NCBI Taxonomy" id="4536"/>
    <lineage>
        <taxon>Eukaryota</taxon>
        <taxon>Viridiplantae</taxon>
        <taxon>Streptophyta</taxon>
        <taxon>Embryophyta</taxon>
        <taxon>Tracheophyta</taxon>
        <taxon>Spermatophyta</taxon>
        <taxon>Magnoliopsida</taxon>
        <taxon>Liliopsida</taxon>
        <taxon>Poales</taxon>
        <taxon>Poaceae</taxon>
        <taxon>BOP clade</taxon>
        <taxon>Oryzoideae</taxon>
        <taxon>Oryzeae</taxon>
        <taxon>Oryzinae</taxon>
        <taxon>Oryza</taxon>
    </lineage>
</organism>
<feature type="compositionally biased region" description="Basic residues" evidence="1">
    <location>
        <begin position="62"/>
        <end position="87"/>
    </location>
</feature>
<evidence type="ECO:0000256" key="2">
    <source>
        <dbReference type="SAM" id="Phobius"/>
    </source>
</evidence>
<keyword evidence="4" id="KW-1185">Reference proteome</keyword>
<sequence>MPDAPRSAAPPHLSSSQRQFAVDPASAAPRFLSSPAPPLCLSAVVASPHPYPAQRRPPPNPNRRRSTLSLSRRRRAPPSICRFRHPAFARDAAGAPPRRPSPMPTTRTSCPCAPFSTATPQSDLRNPLHCTTEKTARTTAIAIHRTTAITRTTAIATTIAAVSACSAVFLGERIERENRANKWALRILVFLLSLTCGPHLVKFYCAHAIS</sequence>
<feature type="transmembrane region" description="Helical" evidence="2">
    <location>
        <begin position="153"/>
        <end position="171"/>
    </location>
</feature>
<keyword evidence="2" id="KW-1133">Transmembrane helix</keyword>
<dbReference type="HOGENOM" id="CLU_1512976_0_0_1"/>
<accession>A0A0E0IR26</accession>
<dbReference type="EnsemblPlants" id="ONIVA10G06740.2">
    <property type="protein sequence ID" value="ONIVA10G06740.2"/>
    <property type="gene ID" value="ONIVA10G06740"/>
</dbReference>
<keyword evidence="2" id="KW-0812">Transmembrane</keyword>
<reference evidence="3" key="2">
    <citation type="submission" date="2018-04" db="EMBL/GenBank/DDBJ databases">
        <title>OnivRS2 (Oryza nivara Reference Sequence Version 2).</title>
        <authorList>
            <person name="Zhang J."/>
            <person name="Kudrna D."/>
            <person name="Lee S."/>
            <person name="Talag J."/>
            <person name="Rajasekar S."/>
            <person name="Welchert J."/>
            <person name="Hsing Y.-I."/>
            <person name="Wing R.A."/>
        </authorList>
    </citation>
    <scope>NUCLEOTIDE SEQUENCE [LARGE SCALE GENOMIC DNA]</scope>
</reference>
<evidence type="ECO:0000313" key="4">
    <source>
        <dbReference type="Proteomes" id="UP000006591"/>
    </source>
</evidence>
<dbReference type="Proteomes" id="UP000006591">
    <property type="component" value="Chromosome 10"/>
</dbReference>
<reference evidence="3" key="1">
    <citation type="submission" date="2015-04" db="UniProtKB">
        <authorList>
            <consortium name="EnsemblPlants"/>
        </authorList>
    </citation>
    <scope>IDENTIFICATION</scope>
    <source>
        <strain evidence="3">SL10</strain>
    </source>
</reference>
<feature type="region of interest" description="Disordered" evidence="1">
    <location>
        <begin position="48"/>
        <end position="109"/>
    </location>
</feature>
<evidence type="ECO:0000313" key="3">
    <source>
        <dbReference type="EnsemblPlants" id="ONIVA10G06740.2"/>
    </source>
</evidence>
<name>A0A0E0IR26_ORYNI</name>
<feature type="compositionally biased region" description="Pro residues" evidence="1">
    <location>
        <begin position="49"/>
        <end position="61"/>
    </location>
</feature>
<feature type="transmembrane region" description="Helical" evidence="2">
    <location>
        <begin position="183"/>
        <end position="201"/>
    </location>
</feature>
<proteinExistence type="predicted"/>
<protein>
    <submittedName>
        <fullName evidence="3">Uncharacterized protein</fullName>
    </submittedName>
</protein>